<dbReference type="Pfam" id="PF16363">
    <property type="entry name" value="GDP_Man_Dehyd"/>
    <property type="match status" value="1"/>
</dbReference>
<dbReference type="EMBL" id="CP033970">
    <property type="protein sequence ID" value="AZG16090.1"/>
    <property type="molecule type" value="Genomic_DNA"/>
</dbReference>
<evidence type="ECO:0000256" key="2">
    <source>
        <dbReference type="ARBA" id="ARBA00001937"/>
    </source>
</evidence>
<evidence type="ECO:0000256" key="4">
    <source>
        <dbReference type="ARBA" id="ARBA00011989"/>
    </source>
</evidence>
<comment type="function">
    <text evidence="6 7">Catalyzes the conversion of GDP-D-mannose to GDP-4-dehydro-6-deoxy-D-mannose.</text>
</comment>
<evidence type="ECO:0000313" key="10">
    <source>
        <dbReference type="EMBL" id="AZG16090.1"/>
    </source>
</evidence>
<dbReference type="KEGG" id="cpau:EHF44_21985"/>
<evidence type="ECO:0000256" key="3">
    <source>
        <dbReference type="ARBA" id="ARBA00009263"/>
    </source>
</evidence>
<dbReference type="FunFam" id="3.40.50.720:FF:000924">
    <property type="entry name" value="GDP-mannose 4,6 dehydratase"/>
    <property type="match status" value="1"/>
</dbReference>
<dbReference type="GO" id="GO:0008446">
    <property type="term" value="F:GDP-mannose 4,6-dehydratase activity"/>
    <property type="evidence" value="ECO:0007669"/>
    <property type="project" value="UniProtKB-UniRule"/>
</dbReference>
<dbReference type="CDD" id="cd05260">
    <property type="entry name" value="GDP_MD_SDR_e"/>
    <property type="match status" value="1"/>
</dbReference>
<organism evidence="10 11">
    <name type="scientific">Cupriavidus pauculus</name>
    <dbReference type="NCBI Taxonomy" id="82633"/>
    <lineage>
        <taxon>Bacteria</taxon>
        <taxon>Pseudomonadati</taxon>
        <taxon>Pseudomonadota</taxon>
        <taxon>Betaproteobacteria</taxon>
        <taxon>Burkholderiales</taxon>
        <taxon>Burkholderiaceae</taxon>
        <taxon>Cupriavidus</taxon>
    </lineage>
</organism>
<dbReference type="InterPro" id="IPR036291">
    <property type="entry name" value="NAD(P)-bd_dom_sf"/>
</dbReference>
<proteinExistence type="inferred from homology"/>
<gene>
    <name evidence="7 10" type="primary">gmd</name>
    <name evidence="10" type="ORF">EHF44_21985</name>
</gene>
<sequence length="402" mass="45517">MGAIDLDKLATDKEQTPDRAPSPRGRNGTRRALITGITGQDGSYLTEFLLAKGYEVHGIKRRSSLFNTERIDHLYQDPQADDRRLILHHGDMTDTASLVRVVQQSQPDEIYNLAAQSHVQVSFEEPEYTANTDAVGTLRLLEAMRILGLEKDTRFYQASTSELYGLVQEIPQKETTPFYPRSPYAAAKLYAYWITVNYREAYGMYACNGILFNHESPVRGETFVTRKITRAIARIALGLQETLYLGNLSALRDWGHARDYVEMQWLMLQQNVAEDFVIATGEQHSVREFVAAAAQRLGITVTFEGSGVDEVGIISEIRADGRQLSSRCKVGDVIVRVDPRYFRPTEVETLLGDATRAREKLGWTPRISFTELVNEMIEADFLSARRDALVKMAGFRTYDYHE</sequence>
<evidence type="ECO:0000256" key="1">
    <source>
        <dbReference type="ARBA" id="ARBA00000188"/>
    </source>
</evidence>
<comment type="caution">
    <text evidence="7">Lacks conserved residue(s) required for the propagation of feature annotation.</text>
</comment>
<dbReference type="OrthoDB" id="9779041at2"/>
<comment type="cofactor">
    <cofactor evidence="2 7">
        <name>NADP(+)</name>
        <dbReference type="ChEBI" id="CHEBI:58349"/>
    </cofactor>
</comment>
<keyword evidence="7" id="KW-0521">NADP</keyword>
<dbReference type="InterPro" id="IPR016040">
    <property type="entry name" value="NAD(P)-bd_dom"/>
</dbReference>
<dbReference type="InterPro" id="IPR006368">
    <property type="entry name" value="GDP_Man_deHydtase"/>
</dbReference>
<dbReference type="PANTHER" id="PTHR43715">
    <property type="entry name" value="GDP-MANNOSE 4,6-DEHYDRATASE"/>
    <property type="match status" value="1"/>
</dbReference>
<evidence type="ECO:0000256" key="5">
    <source>
        <dbReference type="ARBA" id="ARBA00023239"/>
    </source>
</evidence>
<feature type="domain" description="NAD(P)-binding" evidence="9">
    <location>
        <begin position="33"/>
        <end position="376"/>
    </location>
</feature>
<name>A0A3G8H7K3_9BURK</name>
<dbReference type="AlphaFoldDB" id="A0A3G8H7K3"/>
<dbReference type="HAMAP" id="MF_00955">
    <property type="entry name" value="GDP_Man_dehydratase"/>
    <property type="match status" value="1"/>
</dbReference>
<dbReference type="SUPFAM" id="SSF51735">
    <property type="entry name" value="NAD(P)-binding Rossmann-fold domains"/>
    <property type="match status" value="1"/>
</dbReference>
<dbReference type="RefSeq" id="WP_124685821.1">
    <property type="nucleotide sequence ID" value="NZ_CP033970.1"/>
</dbReference>
<evidence type="ECO:0000259" key="9">
    <source>
        <dbReference type="Pfam" id="PF16363"/>
    </source>
</evidence>
<protein>
    <recommendedName>
        <fullName evidence="4 7">GDP-mannose 4,6-dehydratase</fullName>
        <ecNumber evidence="4 7">4.2.1.47</ecNumber>
    </recommendedName>
    <alternativeName>
        <fullName evidence="7">GDP-D-mannose dehydratase</fullName>
    </alternativeName>
</protein>
<feature type="region of interest" description="Disordered" evidence="8">
    <location>
        <begin position="1"/>
        <end position="30"/>
    </location>
</feature>
<dbReference type="NCBIfam" id="TIGR01472">
    <property type="entry name" value="gmd"/>
    <property type="match status" value="1"/>
</dbReference>
<dbReference type="GO" id="GO:0070401">
    <property type="term" value="F:NADP+ binding"/>
    <property type="evidence" value="ECO:0007669"/>
    <property type="project" value="UniProtKB-UniRule"/>
</dbReference>
<evidence type="ECO:0000256" key="7">
    <source>
        <dbReference type="HAMAP-Rule" id="MF_00955"/>
    </source>
</evidence>
<evidence type="ECO:0000313" key="11">
    <source>
        <dbReference type="Proteomes" id="UP000270411"/>
    </source>
</evidence>
<reference evidence="11" key="1">
    <citation type="submission" date="2018-11" db="EMBL/GenBank/DDBJ databases">
        <title>FDA dAtabase for Regulatory Grade micrObial Sequences (FDA-ARGOS): Supporting development and validation of Infectious Disease Dx tests.</title>
        <authorList>
            <person name="Goldberg B."/>
            <person name="Campos J."/>
            <person name="Tallon L."/>
            <person name="Sadzewicz L."/>
            <person name="Zhao X."/>
            <person name="Vavikolanu K."/>
            <person name="Mehta A."/>
            <person name="Aluvathingal J."/>
            <person name="Nadendla S."/>
            <person name="Geyer C."/>
            <person name="Nandy P."/>
            <person name="Yan Y."/>
            <person name="Sichtig H."/>
        </authorList>
    </citation>
    <scope>NUCLEOTIDE SEQUENCE [LARGE SCALE GENOMIC DNA]</scope>
    <source>
        <strain evidence="11">FDAARGOS_614</strain>
    </source>
</reference>
<dbReference type="EC" id="4.2.1.47" evidence="4 7"/>
<dbReference type="GO" id="GO:0042351">
    <property type="term" value="P:'de novo' GDP-L-fucose biosynthetic process"/>
    <property type="evidence" value="ECO:0007669"/>
    <property type="project" value="TreeGrafter"/>
</dbReference>
<keyword evidence="5 7" id="KW-0456">Lyase</keyword>
<dbReference type="Gene3D" id="3.40.50.720">
    <property type="entry name" value="NAD(P)-binding Rossmann-like Domain"/>
    <property type="match status" value="1"/>
</dbReference>
<accession>A0A3G8H7K3</accession>
<feature type="compositionally biased region" description="Basic and acidic residues" evidence="8">
    <location>
        <begin position="1"/>
        <end position="17"/>
    </location>
</feature>
<evidence type="ECO:0000256" key="8">
    <source>
        <dbReference type="SAM" id="MobiDB-lite"/>
    </source>
</evidence>
<comment type="catalytic activity">
    <reaction evidence="1 7">
        <text>GDP-alpha-D-mannose = GDP-4-dehydro-alpha-D-rhamnose + H2O</text>
        <dbReference type="Rhea" id="RHEA:23820"/>
        <dbReference type="ChEBI" id="CHEBI:15377"/>
        <dbReference type="ChEBI" id="CHEBI:57527"/>
        <dbReference type="ChEBI" id="CHEBI:57964"/>
        <dbReference type="EC" id="4.2.1.47"/>
    </reaction>
</comment>
<evidence type="ECO:0000256" key="6">
    <source>
        <dbReference type="ARBA" id="ARBA00059383"/>
    </source>
</evidence>
<dbReference type="PANTHER" id="PTHR43715:SF1">
    <property type="entry name" value="GDP-MANNOSE 4,6 DEHYDRATASE"/>
    <property type="match status" value="1"/>
</dbReference>
<dbReference type="Gene3D" id="3.90.25.10">
    <property type="entry name" value="UDP-galactose 4-epimerase, domain 1"/>
    <property type="match status" value="1"/>
</dbReference>
<comment type="similarity">
    <text evidence="3 7">Belongs to the NAD(P)-dependent epimerase/dehydratase family. GDP-mannose 4,6-dehydratase subfamily.</text>
</comment>
<dbReference type="Proteomes" id="UP000270411">
    <property type="component" value="Chromosome 2"/>
</dbReference>